<sequence length="424" mass="47422">MSACSTPSATMNTVFMPEKGVDRLRLAMPTEIFYEITDWIDSPEDLRAFTLACRLFAAIASPRHTQLRSLRCPLGALCFWEALAADAALARNVRHIDIQDRICPYRGQWQFPKSFCKANPDCWHCYARPDFTDDREMWQRVEKPMMAAFANMSSLISLKWESILYRFPLVEPGTNRDDIWTALRSYSSMTALYVEEGDMGGIFHSSNIFTLSNLTFLEYKTEIFGFEGLPSDGEALGIMLRERCPKLQTLKLCFPDPICEGYPPPLFGRSVLSGQWPDLEHVQLEGVACHAEEASSFLVANPNIRSLEVDEFFSCRPLAGALDHVTDQDLVELPLTLPPAVLPKLCTLRCAPGHAADILASIKTLGIGPPRPHLTVTLTNAHPWHPRMRDLYGVGILTDTTSITFNANDFTRSIIASAGRSADE</sequence>
<keyword evidence="2" id="KW-1185">Reference proteome</keyword>
<reference evidence="1" key="2">
    <citation type="journal article" date="2022" name="New Phytol.">
        <title>Evolutionary transition to the ectomycorrhizal habit in the genomes of a hyperdiverse lineage of mushroom-forming fungi.</title>
        <authorList>
            <person name="Looney B."/>
            <person name="Miyauchi S."/>
            <person name="Morin E."/>
            <person name="Drula E."/>
            <person name="Courty P.E."/>
            <person name="Kohler A."/>
            <person name="Kuo A."/>
            <person name="LaButti K."/>
            <person name="Pangilinan J."/>
            <person name="Lipzen A."/>
            <person name="Riley R."/>
            <person name="Andreopoulos W."/>
            <person name="He G."/>
            <person name="Johnson J."/>
            <person name="Nolan M."/>
            <person name="Tritt A."/>
            <person name="Barry K.W."/>
            <person name="Grigoriev I.V."/>
            <person name="Nagy L.G."/>
            <person name="Hibbett D."/>
            <person name="Henrissat B."/>
            <person name="Matheny P.B."/>
            <person name="Labbe J."/>
            <person name="Martin F.M."/>
        </authorList>
    </citation>
    <scope>NUCLEOTIDE SEQUENCE</scope>
    <source>
        <strain evidence="1">FP105234-sp</strain>
    </source>
</reference>
<proteinExistence type="predicted"/>
<evidence type="ECO:0000313" key="1">
    <source>
        <dbReference type="EMBL" id="KAI0043964.1"/>
    </source>
</evidence>
<reference evidence="1" key="1">
    <citation type="submission" date="2021-02" db="EMBL/GenBank/DDBJ databases">
        <authorList>
            <consortium name="DOE Joint Genome Institute"/>
            <person name="Ahrendt S."/>
            <person name="Looney B.P."/>
            <person name="Miyauchi S."/>
            <person name="Morin E."/>
            <person name="Drula E."/>
            <person name="Courty P.E."/>
            <person name="Chicoki N."/>
            <person name="Fauchery L."/>
            <person name="Kohler A."/>
            <person name="Kuo A."/>
            <person name="Labutti K."/>
            <person name="Pangilinan J."/>
            <person name="Lipzen A."/>
            <person name="Riley R."/>
            <person name="Andreopoulos W."/>
            <person name="He G."/>
            <person name="Johnson J."/>
            <person name="Barry K.W."/>
            <person name="Grigoriev I.V."/>
            <person name="Nagy L."/>
            <person name="Hibbett D."/>
            <person name="Henrissat B."/>
            <person name="Matheny P.B."/>
            <person name="Labbe J."/>
            <person name="Martin F."/>
        </authorList>
    </citation>
    <scope>NUCLEOTIDE SEQUENCE</scope>
    <source>
        <strain evidence="1">FP105234-sp</strain>
    </source>
</reference>
<protein>
    <submittedName>
        <fullName evidence="1">Uncharacterized protein</fullName>
    </submittedName>
</protein>
<dbReference type="EMBL" id="MU275998">
    <property type="protein sequence ID" value="KAI0043964.1"/>
    <property type="molecule type" value="Genomic_DNA"/>
</dbReference>
<comment type="caution">
    <text evidence="1">The sequence shown here is derived from an EMBL/GenBank/DDBJ whole genome shotgun (WGS) entry which is preliminary data.</text>
</comment>
<name>A0ACB8RJ49_9AGAM</name>
<dbReference type="Proteomes" id="UP000814033">
    <property type="component" value="Unassembled WGS sequence"/>
</dbReference>
<organism evidence="1 2">
    <name type="scientific">Auriscalpium vulgare</name>
    <dbReference type="NCBI Taxonomy" id="40419"/>
    <lineage>
        <taxon>Eukaryota</taxon>
        <taxon>Fungi</taxon>
        <taxon>Dikarya</taxon>
        <taxon>Basidiomycota</taxon>
        <taxon>Agaricomycotina</taxon>
        <taxon>Agaricomycetes</taxon>
        <taxon>Russulales</taxon>
        <taxon>Auriscalpiaceae</taxon>
        <taxon>Auriscalpium</taxon>
    </lineage>
</organism>
<evidence type="ECO:0000313" key="2">
    <source>
        <dbReference type="Proteomes" id="UP000814033"/>
    </source>
</evidence>
<gene>
    <name evidence="1" type="ORF">FA95DRAFT_1597663</name>
</gene>
<accession>A0ACB8RJ49</accession>